<sequence length="347" mass="36077">MAHAVTCHARLNVQVCPRAAGLWPAPAGLERRRSDPIPAEGGAFEIKWDSDAELGAILDALNAVPVRSLSILQLHPASTYAGVLTHLLDTLSVRSLRTLPELEDTPVPSSCVPALARFLASPRSQGLEYLALVPARWTLADRDAVVSAIEGNPRSTLQTLVLLADATVQGASLPTPVAFGSAAHLGATRWADGGERTRQNARLEHAMARGMWARRAVASAALAVLVPARIVLRGRAGGGRPAPLLDLPPEILCAVLEACAPPGVLSGAQAARVAQHAADAAALGLLTTVLADAVVPGSSLYTWRRAMETWLADGGFTWDHGARYEPEEASGASGRACTPGAGSGRGA</sequence>
<protein>
    <recommendedName>
        <fullName evidence="4">F-box domain-containing protein</fullName>
    </recommendedName>
</protein>
<reference evidence="2 3" key="1">
    <citation type="submission" date="2023-08" db="EMBL/GenBank/DDBJ databases">
        <title>Annotated Genome Sequence of Vanrija albida AlHP1.</title>
        <authorList>
            <person name="Herzog R."/>
        </authorList>
    </citation>
    <scope>NUCLEOTIDE SEQUENCE [LARGE SCALE GENOMIC DNA]</scope>
    <source>
        <strain evidence="2 3">AlHP1</strain>
    </source>
</reference>
<dbReference type="EMBL" id="JBBXJM010000004">
    <property type="protein sequence ID" value="KAL1409010.1"/>
    <property type="molecule type" value="Genomic_DNA"/>
</dbReference>
<organism evidence="2 3">
    <name type="scientific">Vanrija albida</name>
    <dbReference type="NCBI Taxonomy" id="181172"/>
    <lineage>
        <taxon>Eukaryota</taxon>
        <taxon>Fungi</taxon>
        <taxon>Dikarya</taxon>
        <taxon>Basidiomycota</taxon>
        <taxon>Agaricomycotina</taxon>
        <taxon>Tremellomycetes</taxon>
        <taxon>Trichosporonales</taxon>
        <taxon>Trichosporonaceae</taxon>
        <taxon>Vanrija</taxon>
    </lineage>
</organism>
<accession>A0ABR3Q2Z1</accession>
<dbReference type="Proteomes" id="UP001565368">
    <property type="component" value="Unassembled WGS sequence"/>
</dbReference>
<evidence type="ECO:0000256" key="1">
    <source>
        <dbReference type="SAM" id="MobiDB-lite"/>
    </source>
</evidence>
<dbReference type="RefSeq" id="XP_069208954.1">
    <property type="nucleotide sequence ID" value="XM_069354312.1"/>
</dbReference>
<evidence type="ECO:0008006" key="4">
    <source>
        <dbReference type="Google" id="ProtNLM"/>
    </source>
</evidence>
<gene>
    <name evidence="2" type="ORF">Q8F55_005834</name>
</gene>
<evidence type="ECO:0000313" key="2">
    <source>
        <dbReference type="EMBL" id="KAL1409010.1"/>
    </source>
</evidence>
<keyword evidence="3" id="KW-1185">Reference proteome</keyword>
<name>A0ABR3Q2Z1_9TREE</name>
<feature type="region of interest" description="Disordered" evidence="1">
    <location>
        <begin position="327"/>
        <end position="347"/>
    </location>
</feature>
<comment type="caution">
    <text evidence="2">The sequence shown here is derived from an EMBL/GenBank/DDBJ whole genome shotgun (WGS) entry which is preliminary data.</text>
</comment>
<proteinExistence type="predicted"/>
<evidence type="ECO:0000313" key="3">
    <source>
        <dbReference type="Proteomes" id="UP001565368"/>
    </source>
</evidence>
<dbReference type="GeneID" id="95986877"/>